<reference evidence="3 4" key="1">
    <citation type="submission" date="2018-09" db="EMBL/GenBank/DDBJ databases">
        <title>The draft genome of Acinetobacter sp. strains.</title>
        <authorList>
            <person name="Qin J."/>
            <person name="Feng Y."/>
            <person name="Zong Z."/>
        </authorList>
    </citation>
    <scope>NUCLEOTIDE SEQUENCE [LARGE SCALE GENOMIC DNA]</scope>
    <source>
        <strain evidence="2 4">WCHAc060001</strain>
        <strain evidence="1 3">WCHAc060003</strain>
    </source>
</reference>
<dbReference type="AlphaFoldDB" id="A0A498CY03"/>
<name>A0A498CY03_9GAMM</name>
<proteinExistence type="predicted"/>
<protein>
    <submittedName>
        <fullName evidence="1">Uncharacterized protein</fullName>
    </submittedName>
</protein>
<organism evidence="1 3">
    <name type="scientific">Acinetobacter cumulans</name>
    <dbReference type="NCBI Taxonomy" id="2136182"/>
    <lineage>
        <taxon>Bacteria</taxon>
        <taxon>Pseudomonadati</taxon>
        <taxon>Pseudomonadota</taxon>
        <taxon>Gammaproteobacteria</taxon>
        <taxon>Moraxellales</taxon>
        <taxon>Moraxellaceae</taxon>
        <taxon>Acinetobacter</taxon>
    </lineage>
</organism>
<dbReference type="EMBL" id="RCHD01000009">
    <property type="protein sequence ID" value="RLL36570.1"/>
    <property type="molecule type" value="Genomic_DNA"/>
</dbReference>
<sequence length="223" mass="26169">MGTTFDFDEEFGIPKKLLCKNFNKVQISVHPYFSGIYLCYQEAFKSLKTDLSTLNPSLELHVWKDPNISSFTITNNFQWFIYWSQHIPKSINLLVHSFPQNEEKVELLKKEASLEFMKFLSSYHHDLDRMNPAKMQSLINAHISSEVILALNKENSFKPHRTMSLDLLAKLLSYTRNQLNYRNKVINRKRQNVLDQLQQTSGIVQQLLNNVDFVLTPDQLWKT</sequence>
<evidence type="ECO:0000313" key="3">
    <source>
        <dbReference type="Proteomes" id="UP000267166"/>
    </source>
</evidence>
<evidence type="ECO:0000313" key="1">
    <source>
        <dbReference type="EMBL" id="RLL36570.1"/>
    </source>
</evidence>
<comment type="caution">
    <text evidence="1">The sequence shown here is derived from an EMBL/GenBank/DDBJ whole genome shotgun (WGS) entry which is preliminary data.</text>
</comment>
<gene>
    <name evidence="2" type="ORF">D9K79_13495</name>
    <name evidence="1" type="ORF">D9K80_05220</name>
</gene>
<accession>A0A498CY03</accession>
<dbReference type="Proteomes" id="UP000273105">
    <property type="component" value="Unassembled WGS sequence"/>
</dbReference>
<keyword evidence="4" id="KW-1185">Reference proteome</keyword>
<dbReference type="Proteomes" id="UP000267166">
    <property type="component" value="Unassembled WGS sequence"/>
</dbReference>
<dbReference type="EMBL" id="RCHE01000037">
    <property type="protein sequence ID" value="RLL40667.1"/>
    <property type="molecule type" value="Genomic_DNA"/>
</dbReference>
<dbReference type="RefSeq" id="WP_005137638.1">
    <property type="nucleotide sequence ID" value="NZ_RCHD01000009.1"/>
</dbReference>
<evidence type="ECO:0000313" key="2">
    <source>
        <dbReference type="EMBL" id="RLL40667.1"/>
    </source>
</evidence>
<evidence type="ECO:0000313" key="4">
    <source>
        <dbReference type="Proteomes" id="UP000273105"/>
    </source>
</evidence>